<dbReference type="Gene3D" id="3.40.50.1980">
    <property type="entry name" value="Nitrogenase molybdenum iron protein domain"/>
    <property type="match status" value="2"/>
</dbReference>
<sequence length="330" mass="37315">MRGKALLSVVLAGTLTLFGCNKQEETTNSQKNENTLTIYTTVYPLQDFAEKIGGEHVNVQSIYPPGADAHTFEPTTKTMQQLADADAFIYIGQGMEGFVDRVTKTLTNENVKLVEATKGIELIDSTHDDHAHEDEATHDEHAHEDETANDEYEHHHGDKDPHVWLDPIYAIEMAETIKNTLSELKPEAKDEFEQNFAALKSELEALDAQFKELVANAKRKEILVAHAAYGYWEKRYGIEQISVTGLSPTNEPSQKQLANIIKTAKKHNIRYIFFEQSVTPKIAEVVKNEIGAEPLRLHNLESLTEEDVKEKKDYITIMKENVENLRKALQ</sequence>
<dbReference type="RefSeq" id="WP_132949263.1">
    <property type="nucleotide sequence ID" value="NZ_SLUL01000015.1"/>
</dbReference>
<dbReference type="InterPro" id="IPR006127">
    <property type="entry name" value="ZnuA-like"/>
</dbReference>
<evidence type="ECO:0000313" key="4">
    <source>
        <dbReference type="Proteomes" id="UP000295658"/>
    </source>
</evidence>
<dbReference type="PANTHER" id="PTHR42953">
    <property type="entry name" value="HIGH-AFFINITY ZINC UPTAKE SYSTEM PROTEIN ZNUA-RELATED"/>
    <property type="match status" value="1"/>
</dbReference>
<dbReference type="GO" id="GO:0030001">
    <property type="term" value="P:metal ion transport"/>
    <property type="evidence" value="ECO:0007669"/>
    <property type="project" value="InterPro"/>
</dbReference>
<dbReference type="InterPro" id="IPR006129">
    <property type="entry name" value="AdhesinB"/>
</dbReference>
<evidence type="ECO:0000313" key="3">
    <source>
        <dbReference type="EMBL" id="TCL46535.1"/>
    </source>
</evidence>
<keyword evidence="1" id="KW-0175">Coiled coil</keyword>
<dbReference type="Pfam" id="PF01297">
    <property type="entry name" value="ZnuA"/>
    <property type="match status" value="1"/>
</dbReference>
<dbReference type="GO" id="GO:0046872">
    <property type="term" value="F:metal ion binding"/>
    <property type="evidence" value="ECO:0007669"/>
    <property type="project" value="InterPro"/>
</dbReference>
<keyword evidence="4" id="KW-1185">Reference proteome</keyword>
<reference evidence="3 4" key="1">
    <citation type="submission" date="2019-03" db="EMBL/GenBank/DDBJ databases">
        <title>Genomic Encyclopedia of Type Strains, Phase IV (KMG-IV): sequencing the most valuable type-strain genomes for metagenomic binning, comparative biology and taxonomic classification.</title>
        <authorList>
            <person name="Goeker M."/>
        </authorList>
    </citation>
    <scope>NUCLEOTIDE SEQUENCE [LARGE SCALE GENOMIC DNA]</scope>
    <source>
        <strain evidence="3 4">DSM 24979</strain>
    </source>
</reference>
<dbReference type="PRINTS" id="PR00691">
    <property type="entry name" value="ADHESINB"/>
</dbReference>
<dbReference type="GO" id="GO:0007155">
    <property type="term" value="P:cell adhesion"/>
    <property type="evidence" value="ECO:0007669"/>
    <property type="project" value="InterPro"/>
</dbReference>
<dbReference type="CDD" id="cd01017">
    <property type="entry name" value="AdcA"/>
    <property type="match status" value="1"/>
</dbReference>
<proteinExistence type="predicted"/>
<gene>
    <name evidence="3" type="ORF">EDD69_11555</name>
</gene>
<dbReference type="OrthoDB" id="9810636at2"/>
<feature type="coiled-coil region" evidence="1">
    <location>
        <begin position="189"/>
        <end position="223"/>
    </location>
</feature>
<dbReference type="EMBL" id="SLUL01000015">
    <property type="protein sequence ID" value="TCL46535.1"/>
    <property type="molecule type" value="Genomic_DNA"/>
</dbReference>
<evidence type="ECO:0000256" key="2">
    <source>
        <dbReference type="SAM" id="MobiDB-lite"/>
    </source>
</evidence>
<dbReference type="PANTHER" id="PTHR42953:SF8">
    <property type="entry name" value="ZINT DOMAIN-CONTAINING PROTEIN"/>
    <property type="match status" value="1"/>
</dbReference>
<evidence type="ECO:0000256" key="1">
    <source>
        <dbReference type="SAM" id="Coils"/>
    </source>
</evidence>
<dbReference type="SUPFAM" id="SSF53807">
    <property type="entry name" value="Helical backbone' metal receptor"/>
    <property type="match status" value="1"/>
</dbReference>
<dbReference type="PROSITE" id="PS51257">
    <property type="entry name" value="PROKAR_LIPOPROTEIN"/>
    <property type="match status" value="1"/>
</dbReference>
<feature type="region of interest" description="Disordered" evidence="2">
    <location>
        <begin position="131"/>
        <end position="159"/>
    </location>
</feature>
<dbReference type="InterPro" id="IPR050492">
    <property type="entry name" value="Bact_metal-bind_prot9"/>
</dbReference>
<protein>
    <submittedName>
        <fullName evidence="3">Zinc transport system substrate-binding protein</fullName>
    </submittedName>
</protein>
<comment type="caution">
    <text evidence="3">The sequence shown here is derived from an EMBL/GenBank/DDBJ whole genome shotgun (WGS) entry which is preliminary data.</text>
</comment>
<organism evidence="3 4">
    <name type="scientific">Thermolongibacillus altinsuensis</name>
    <dbReference type="NCBI Taxonomy" id="575256"/>
    <lineage>
        <taxon>Bacteria</taxon>
        <taxon>Bacillati</taxon>
        <taxon>Bacillota</taxon>
        <taxon>Bacilli</taxon>
        <taxon>Bacillales</taxon>
        <taxon>Anoxybacillaceae</taxon>
        <taxon>Thermolongibacillus</taxon>
    </lineage>
</organism>
<name>A0A4R1QDP6_9BACL</name>
<accession>A0A4R1QDP6</accession>
<dbReference type="Proteomes" id="UP000295658">
    <property type="component" value="Unassembled WGS sequence"/>
</dbReference>
<dbReference type="AlphaFoldDB" id="A0A4R1QDP6"/>